<protein>
    <recommendedName>
        <fullName evidence="1">TTF-type domain-containing protein</fullName>
    </recommendedName>
</protein>
<dbReference type="AlphaFoldDB" id="A0A6G0W2F0"/>
<dbReference type="InterPro" id="IPR006580">
    <property type="entry name" value="Znf_TTF"/>
</dbReference>
<gene>
    <name evidence="2" type="ORF">FWK35_00027636</name>
</gene>
<dbReference type="Proteomes" id="UP000478052">
    <property type="component" value="Unassembled WGS sequence"/>
</dbReference>
<comment type="caution">
    <text evidence="2">The sequence shown here is derived from an EMBL/GenBank/DDBJ whole genome shotgun (WGS) entry which is preliminary data.</text>
</comment>
<dbReference type="InterPro" id="IPR052958">
    <property type="entry name" value="IFN-induced_PKR_regulator"/>
</dbReference>
<evidence type="ECO:0000313" key="3">
    <source>
        <dbReference type="Proteomes" id="UP000478052"/>
    </source>
</evidence>
<sequence>MASKKNTLLSFFTSNKKIRRENENNETEVNSPVRKITEVNKSAGTTNNLESFSEASNSQSQQDDFIYENNQTLGNANDIGYFVERLSLTDADKKLVLTNLWVPDVEYKFPLLSKNEKRGLKFQHKWLKEFNWLSYSNVKNGTFCKYCVLFAKNGGIGSQPLGSLVTVAFSNWKKAKETFRAHGSLKYHTLSVLDSEHFLKVIEKKELSIIERIDNNRMVQIEENRRKIRPIIECIILCGKEELALRGHRDFGDILVDDDSRQGHFRGILKYRAKGDEFLRNVLEGSGKRNKYTSPIIQNEIIQSCNTILLRKLVNVINKSKCFSVLADETTDISTKEQLSICVRYIDENNKLHENFLQFFEIDSLTGNDLANSILNGLNRCGLDCNYLYGQGYDGASNMAGRFKGVQTIVRSKYPNAIYVHCAAHSLNLAVSTASGIKPIRNCLGVIEKVYNFFNTPKRNSVLLNTIENSNNAPQVKQLKRLCATRWIQRYDSVNDFSELFSFVLNALDIISDWKESTDAEMLQKAIKDSEFLISLNVIKVLFSYGFPLCKQLQKVQIDLKKTIRIVENVITTLKCIRENNETEFKIIYNNVQKMADDVGIELLEKRISFKQTHRANPNLQNHSTEQYYRVTVFLPYIDYFISQLNERFINHKSIFEGFDCIFKTQPLPLEINDREQFNKLVNIYSPVVDKFNSIAEFNMWKTKLITDNIILSSGLQALEICDKEFYPNIYMLIKIFCTIPVSTTTPERSFSNLKRIKTYLRNSMNETRLNGLALLACHTETKITPDEVIDELSLKNRRLEFVL</sequence>
<dbReference type="InterPro" id="IPR012337">
    <property type="entry name" value="RNaseH-like_sf"/>
</dbReference>
<dbReference type="Pfam" id="PF05699">
    <property type="entry name" value="Dimer_Tnp_hAT"/>
    <property type="match status" value="1"/>
</dbReference>
<dbReference type="InterPro" id="IPR025398">
    <property type="entry name" value="DUF4371"/>
</dbReference>
<feature type="domain" description="TTF-type" evidence="1">
    <location>
        <begin position="118"/>
        <end position="204"/>
    </location>
</feature>
<accession>A0A6G0W2F0</accession>
<dbReference type="SUPFAM" id="SSF53098">
    <property type="entry name" value="Ribonuclease H-like"/>
    <property type="match status" value="1"/>
</dbReference>
<dbReference type="PANTHER" id="PTHR46289:SF14">
    <property type="entry name" value="DUF4371 DOMAIN-CONTAINING PROTEIN"/>
    <property type="match status" value="1"/>
</dbReference>
<dbReference type="PANTHER" id="PTHR46289">
    <property type="entry name" value="52 KDA REPRESSOR OF THE INHIBITOR OF THE PROTEIN KINASE-LIKE PROTEIN-RELATED"/>
    <property type="match status" value="1"/>
</dbReference>
<dbReference type="Pfam" id="PF14291">
    <property type="entry name" value="DUF4371"/>
    <property type="match status" value="1"/>
</dbReference>
<reference evidence="2 3" key="1">
    <citation type="submission" date="2019-08" db="EMBL/GenBank/DDBJ databases">
        <title>Whole genome of Aphis craccivora.</title>
        <authorList>
            <person name="Voronova N.V."/>
            <person name="Shulinski R.S."/>
            <person name="Bandarenka Y.V."/>
            <person name="Zhorov D.G."/>
            <person name="Warner D."/>
        </authorList>
    </citation>
    <scope>NUCLEOTIDE SEQUENCE [LARGE SCALE GENOMIC DNA]</scope>
    <source>
        <strain evidence="2">180601</strain>
        <tissue evidence="2">Whole Body</tissue>
    </source>
</reference>
<dbReference type="OrthoDB" id="6606823at2759"/>
<evidence type="ECO:0000313" key="2">
    <source>
        <dbReference type="EMBL" id="KAF0720973.1"/>
    </source>
</evidence>
<proteinExistence type="predicted"/>
<organism evidence="2 3">
    <name type="scientific">Aphis craccivora</name>
    <name type="common">Cowpea aphid</name>
    <dbReference type="NCBI Taxonomy" id="307492"/>
    <lineage>
        <taxon>Eukaryota</taxon>
        <taxon>Metazoa</taxon>
        <taxon>Ecdysozoa</taxon>
        <taxon>Arthropoda</taxon>
        <taxon>Hexapoda</taxon>
        <taxon>Insecta</taxon>
        <taxon>Pterygota</taxon>
        <taxon>Neoptera</taxon>
        <taxon>Paraneoptera</taxon>
        <taxon>Hemiptera</taxon>
        <taxon>Sternorrhyncha</taxon>
        <taxon>Aphidomorpha</taxon>
        <taxon>Aphidoidea</taxon>
        <taxon>Aphididae</taxon>
        <taxon>Aphidini</taxon>
        <taxon>Aphis</taxon>
        <taxon>Aphis</taxon>
    </lineage>
</organism>
<dbReference type="InterPro" id="IPR008906">
    <property type="entry name" value="HATC_C_dom"/>
</dbReference>
<dbReference type="GO" id="GO:0046983">
    <property type="term" value="F:protein dimerization activity"/>
    <property type="evidence" value="ECO:0007669"/>
    <property type="project" value="InterPro"/>
</dbReference>
<dbReference type="SMART" id="SM00597">
    <property type="entry name" value="ZnF_TTF"/>
    <property type="match status" value="1"/>
</dbReference>
<dbReference type="EMBL" id="VUJU01009346">
    <property type="protein sequence ID" value="KAF0720973.1"/>
    <property type="molecule type" value="Genomic_DNA"/>
</dbReference>
<name>A0A6G0W2F0_APHCR</name>
<keyword evidence="3" id="KW-1185">Reference proteome</keyword>
<evidence type="ECO:0000259" key="1">
    <source>
        <dbReference type="SMART" id="SM00597"/>
    </source>
</evidence>